<dbReference type="CDD" id="cd04301">
    <property type="entry name" value="NAT_SF"/>
    <property type="match status" value="1"/>
</dbReference>
<evidence type="ECO:0000259" key="3">
    <source>
        <dbReference type="PROSITE" id="PS51186"/>
    </source>
</evidence>
<sequence>MSPVRRLDPPTPDEIEQLAQTLVACVAAGASIGWVRVPSLEAARAFWQGVAAGVARGERLCWGAEHGGRLVGTVSLVVDQPENGALRAELVKLMVHPDARRLGLAQALMDAAEHEAQARGKRLLVLDTNTDSPAERLYAQRGWQRCGVMPDYAIQADGRLGATTWMFKRLP</sequence>
<keyword evidence="2" id="KW-0012">Acyltransferase</keyword>
<dbReference type="InterPro" id="IPR050832">
    <property type="entry name" value="Bact_Acetyltransf"/>
</dbReference>
<dbReference type="AlphaFoldDB" id="A0A437LE16"/>
<keyword evidence="5" id="KW-1185">Reference proteome</keyword>
<dbReference type="EMBL" id="SACM01000004">
    <property type="protein sequence ID" value="RVT83657.1"/>
    <property type="molecule type" value="Genomic_DNA"/>
</dbReference>
<protein>
    <submittedName>
        <fullName evidence="4">GNAT family N-acetyltransferase</fullName>
    </submittedName>
</protein>
<dbReference type="PROSITE" id="PS51186">
    <property type="entry name" value="GNAT"/>
    <property type="match status" value="1"/>
</dbReference>
<comment type="caution">
    <text evidence="4">The sequence shown here is derived from an EMBL/GenBank/DDBJ whole genome shotgun (WGS) entry which is preliminary data.</text>
</comment>
<dbReference type="Gene3D" id="3.40.630.30">
    <property type="match status" value="1"/>
</dbReference>
<accession>A0A437LE16</accession>
<organism evidence="4 5">
    <name type="scientific">Inhella crocodyli</name>
    <dbReference type="NCBI Taxonomy" id="2499851"/>
    <lineage>
        <taxon>Bacteria</taxon>
        <taxon>Pseudomonadati</taxon>
        <taxon>Pseudomonadota</taxon>
        <taxon>Betaproteobacteria</taxon>
        <taxon>Burkholderiales</taxon>
        <taxon>Sphaerotilaceae</taxon>
        <taxon>Inhella</taxon>
    </lineage>
</organism>
<dbReference type="Pfam" id="PF00583">
    <property type="entry name" value="Acetyltransf_1"/>
    <property type="match status" value="1"/>
</dbReference>
<dbReference type="PANTHER" id="PTHR43877">
    <property type="entry name" value="AMINOALKYLPHOSPHONATE N-ACETYLTRANSFERASE-RELATED-RELATED"/>
    <property type="match status" value="1"/>
</dbReference>
<evidence type="ECO:0000256" key="2">
    <source>
        <dbReference type="ARBA" id="ARBA00023315"/>
    </source>
</evidence>
<dbReference type="Proteomes" id="UP000288587">
    <property type="component" value="Unassembled WGS sequence"/>
</dbReference>
<dbReference type="InterPro" id="IPR016181">
    <property type="entry name" value="Acyl_CoA_acyltransferase"/>
</dbReference>
<dbReference type="RefSeq" id="WP_127683621.1">
    <property type="nucleotide sequence ID" value="NZ_SACM01000004.1"/>
</dbReference>
<dbReference type="GO" id="GO:0016747">
    <property type="term" value="F:acyltransferase activity, transferring groups other than amino-acyl groups"/>
    <property type="evidence" value="ECO:0007669"/>
    <property type="project" value="InterPro"/>
</dbReference>
<keyword evidence="1 4" id="KW-0808">Transferase</keyword>
<evidence type="ECO:0000313" key="5">
    <source>
        <dbReference type="Proteomes" id="UP000288587"/>
    </source>
</evidence>
<gene>
    <name evidence="4" type="ORF">EOD73_13855</name>
</gene>
<evidence type="ECO:0000313" key="4">
    <source>
        <dbReference type="EMBL" id="RVT83657.1"/>
    </source>
</evidence>
<dbReference type="InterPro" id="IPR000182">
    <property type="entry name" value="GNAT_dom"/>
</dbReference>
<proteinExistence type="predicted"/>
<dbReference type="SUPFAM" id="SSF55729">
    <property type="entry name" value="Acyl-CoA N-acyltransferases (Nat)"/>
    <property type="match status" value="1"/>
</dbReference>
<feature type="domain" description="N-acetyltransferase" evidence="3">
    <location>
        <begin position="5"/>
        <end position="171"/>
    </location>
</feature>
<name>A0A437LE16_9BURK</name>
<evidence type="ECO:0000256" key="1">
    <source>
        <dbReference type="ARBA" id="ARBA00022679"/>
    </source>
</evidence>
<reference evidence="4 5" key="1">
    <citation type="submission" date="2019-01" db="EMBL/GenBank/DDBJ databases">
        <authorList>
            <person name="Chen W.-M."/>
        </authorList>
    </citation>
    <scope>NUCLEOTIDE SEQUENCE [LARGE SCALE GENOMIC DNA]</scope>
    <source>
        <strain evidence="4 5">CCP-18</strain>
    </source>
</reference>
<dbReference type="OrthoDB" id="3389160at2"/>